<dbReference type="GeneID" id="25268960"/>
<feature type="region of interest" description="Disordered" evidence="9">
    <location>
        <begin position="1098"/>
        <end position="1119"/>
    </location>
</feature>
<feature type="region of interest" description="Disordered" evidence="9">
    <location>
        <begin position="676"/>
        <end position="711"/>
    </location>
</feature>
<dbReference type="EMBL" id="HG670930">
    <property type="protein sequence ID" value="CDI78887.1"/>
    <property type="molecule type" value="Genomic_DNA"/>
</dbReference>
<evidence type="ECO:0000256" key="9">
    <source>
        <dbReference type="SAM" id="MobiDB-lite"/>
    </source>
</evidence>
<feature type="region of interest" description="Disordered" evidence="9">
    <location>
        <begin position="172"/>
        <end position="224"/>
    </location>
</feature>
<reference evidence="11" key="1">
    <citation type="submission" date="2013-10" db="EMBL/GenBank/DDBJ databases">
        <title>Genomic analysis of the causative agents of coccidiosis in chickens.</title>
        <authorList>
            <person name="Reid A.J."/>
            <person name="Blake D."/>
            <person name="Billington K."/>
            <person name="Browne H."/>
            <person name="Dunn M."/>
            <person name="Hung S."/>
            <person name="Kawahara F."/>
            <person name="Miranda-Saavedra D."/>
            <person name="Mourier T."/>
            <person name="Nagra H."/>
            <person name="Otto T.D."/>
            <person name="Rawlings N."/>
            <person name="Sanchez A."/>
            <person name="Sanders M."/>
            <person name="Subramaniam C."/>
            <person name="Tay Y."/>
            <person name="Dear P."/>
            <person name="Doerig C."/>
            <person name="Gruber A."/>
            <person name="Parkinson J."/>
            <person name="Shirley M."/>
            <person name="Wan K.L."/>
            <person name="Berriman M."/>
            <person name="Tomley F."/>
            <person name="Pain A."/>
        </authorList>
    </citation>
    <scope>NUCLEOTIDE SEQUENCE</scope>
    <source>
        <strain evidence="11">Houghton</strain>
    </source>
</reference>
<keyword evidence="3" id="KW-0479">Metal-binding</keyword>
<dbReference type="PROSITE" id="PS50089">
    <property type="entry name" value="ZF_RING_2"/>
    <property type="match status" value="1"/>
</dbReference>
<protein>
    <recommendedName>
        <fullName evidence="10">RING-type domain-containing protein</fullName>
    </recommendedName>
</protein>
<evidence type="ECO:0000256" key="1">
    <source>
        <dbReference type="ARBA" id="ARBA00004370"/>
    </source>
</evidence>
<evidence type="ECO:0000256" key="7">
    <source>
        <dbReference type="ARBA" id="ARBA00023136"/>
    </source>
</evidence>
<evidence type="ECO:0000256" key="3">
    <source>
        <dbReference type="ARBA" id="ARBA00022723"/>
    </source>
</evidence>
<dbReference type="Proteomes" id="UP000018050">
    <property type="component" value="Unassembled WGS sequence"/>
</dbReference>
<feature type="region of interest" description="Disordered" evidence="9">
    <location>
        <begin position="462"/>
        <end position="483"/>
    </location>
</feature>
<keyword evidence="2" id="KW-0812">Transmembrane</keyword>
<feature type="compositionally biased region" description="Polar residues" evidence="9">
    <location>
        <begin position="624"/>
        <end position="638"/>
    </location>
</feature>
<evidence type="ECO:0000256" key="2">
    <source>
        <dbReference type="ARBA" id="ARBA00022692"/>
    </source>
</evidence>
<dbReference type="RefSeq" id="XP_013250932.1">
    <property type="nucleotide sequence ID" value="XM_013395478.1"/>
</dbReference>
<feature type="compositionally biased region" description="Basic and acidic residues" evidence="9">
    <location>
        <begin position="198"/>
        <end position="218"/>
    </location>
</feature>
<evidence type="ECO:0000256" key="6">
    <source>
        <dbReference type="ARBA" id="ARBA00022989"/>
    </source>
</evidence>
<keyword evidence="4 8" id="KW-0863">Zinc-finger</keyword>
<dbReference type="SMART" id="SM00184">
    <property type="entry name" value="RING"/>
    <property type="match status" value="1"/>
</dbReference>
<sequence>MRPSNMAASAARSSRLREGGTAGPLDRPQLQQQQQLHLQLEKRIAERQQMQVGQLQKRKLQHKQVQRQQVQRQELQQQIRQREQRGQQLLLLLQQRLQKQRQQLLVEKNLMWRRRTRHEPLPQQHQQDGVAESHDKCWFSRGRREALRLCIPSEASAENPSRLHLHQCVGSLPADGEPCDAEKERGGVEYGEEDEDKLEGKEEGQWGEKKDDGDKADEGGAGGGEVLGNGVAALLGTDTATLAGTAAPASTGAAAGTGAAAERAEAANSFTGTNIGSTRATHLPETAVATASATEVGIIGSAAVRPATADAAGSRLHEGTPYDFPGGKSSSITTTSSGNRTTLRLWVNPSPEQKRELGNFRSISRTSNSGGHSPLRSKRFCVSGSPKSAIEGGQEMKGDSSLVNGSGRRNNSRYGRKRFRSRNRCGCPGCNRSSNSSRSSSEDGNIGGRWRREGRNLRLSSALYNDNDRRRDGNRSRSNSSCYGSFGSSIKEVVDCDSDEDGESHFVRLCVASAEAVRPVAPPGIGEHTAAMLVGHRSSSTGSSHSSDSTFSKCNGHYDNWCNSNDTNGNGRSLRFERSVCGSSSSKQLPHQLLFPLRIASFGFRAREAVAAAPARVRPFTDSPPATTQSVSGDSSNGEQELCGFNFSRFSLIRGHRGRHQLQRHGPVFVPSKTVTDLAEQTRDGPGVAGRVHRSRRAASATSAAGGNSTTAAVTHAGAGVRGSAVEASPRVALRGQTPNGAHAASTEERAAGGCHAAAIGTRLTPRDRTALAAALSAGAAGGNASVSALVPRNSGAALRVHVVPSSLQGDAARAALAAFEGRPPIAAMRPPIPQPFQALPHSMMPPGMAPSGFPPHLQAMQHQLQVQQRLVEQQREGQHRRLAVALRHHWRLVPGDASAAGAADAAIRGRHTGLRHSPSQRCQPRLTMAQAEVAFAEVSGTIESVLLVLQRHQQLFGDGPTWEQPQQRGTPAHVLEQLPTLPFKRRLSTPCSMCIPSNSSGSRGGTGHFGDTDKCAICLESFAEGRIVRFLPCFHFFHACCVDTWLEQSDTCPICKWPVQCTVPSHAEALAEVEPSTTLSSPACYRGAAVVRTSRDFKAQEGDDASTEEDAYGAAYAQ</sequence>
<feature type="region of interest" description="Disordered" evidence="9">
    <location>
        <begin position="1"/>
        <end position="34"/>
    </location>
</feature>
<feature type="compositionally biased region" description="Low complexity" evidence="9">
    <location>
        <begin position="698"/>
        <end position="711"/>
    </location>
</feature>
<dbReference type="Pfam" id="PF13639">
    <property type="entry name" value="zf-RING_2"/>
    <property type="match status" value="1"/>
</dbReference>
<comment type="subcellular location">
    <subcellularLocation>
        <location evidence="1">Membrane</location>
    </subcellularLocation>
</comment>
<evidence type="ECO:0000313" key="12">
    <source>
        <dbReference type="Proteomes" id="UP000018050"/>
    </source>
</evidence>
<proteinExistence type="predicted"/>
<dbReference type="InterPro" id="IPR001841">
    <property type="entry name" value="Znf_RING"/>
</dbReference>
<feature type="compositionally biased region" description="Basic residues" evidence="9">
    <location>
        <begin position="410"/>
        <end position="423"/>
    </location>
</feature>
<dbReference type="OMA" id="ERILPMT"/>
<keyword evidence="12" id="KW-1185">Reference proteome</keyword>
<evidence type="ECO:0000256" key="4">
    <source>
        <dbReference type="ARBA" id="ARBA00022771"/>
    </source>
</evidence>
<accession>U6GH36</accession>
<name>U6GH36_EIMAC</name>
<gene>
    <name evidence="11" type="ORF">EAH_00008900</name>
</gene>
<dbReference type="PANTHER" id="PTHR46539">
    <property type="entry name" value="E3 UBIQUITIN-PROTEIN LIGASE ATL42"/>
    <property type="match status" value="1"/>
</dbReference>
<dbReference type="AlphaFoldDB" id="U6GH36"/>
<reference evidence="11" key="2">
    <citation type="submission" date="2013-10" db="EMBL/GenBank/DDBJ databases">
        <authorList>
            <person name="Aslett M."/>
        </authorList>
    </citation>
    <scope>NUCLEOTIDE SEQUENCE</scope>
    <source>
        <strain evidence="11">Houghton</strain>
    </source>
</reference>
<dbReference type="Gene3D" id="3.30.40.10">
    <property type="entry name" value="Zinc/RING finger domain, C3HC4 (zinc finger)"/>
    <property type="match status" value="1"/>
</dbReference>
<evidence type="ECO:0000256" key="5">
    <source>
        <dbReference type="ARBA" id="ARBA00022833"/>
    </source>
</evidence>
<dbReference type="VEuPathDB" id="ToxoDB:EAH_00008900"/>
<feature type="compositionally biased region" description="Low complexity" evidence="9">
    <location>
        <begin position="400"/>
        <end position="409"/>
    </location>
</feature>
<dbReference type="CDD" id="cd16473">
    <property type="entry name" value="RING-H2_RNF103"/>
    <property type="match status" value="1"/>
</dbReference>
<keyword evidence="5" id="KW-0862">Zinc</keyword>
<feature type="compositionally biased region" description="Low complexity" evidence="9">
    <location>
        <begin position="329"/>
        <end position="342"/>
    </location>
</feature>
<feature type="compositionally biased region" description="Acidic residues" evidence="9">
    <location>
        <begin position="1103"/>
        <end position="1112"/>
    </location>
</feature>
<evidence type="ECO:0000313" key="11">
    <source>
        <dbReference type="EMBL" id="CDI78887.1"/>
    </source>
</evidence>
<dbReference type="InterPro" id="IPR013083">
    <property type="entry name" value="Znf_RING/FYVE/PHD"/>
</dbReference>
<organism evidence="11 12">
    <name type="scientific">Eimeria acervulina</name>
    <name type="common">Coccidian parasite</name>
    <dbReference type="NCBI Taxonomy" id="5801"/>
    <lineage>
        <taxon>Eukaryota</taxon>
        <taxon>Sar</taxon>
        <taxon>Alveolata</taxon>
        <taxon>Apicomplexa</taxon>
        <taxon>Conoidasida</taxon>
        <taxon>Coccidia</taxon>
        <taxon>Eucoccidiorida</taxon>
        <taxon>Eimeriorina</taxon>
        <taxon>Eimeriidae</taxon>
        <taxon>Eimeria</taxon>
    </lineage>
</organism>
<evidence type="ECO:0000259" key="10">
    <source>
        <dbReference type="PROSITE" id="PS50089"/>
    </source>
</evidence>
<feature type="compositionally biased region" description="Low complexity" evidence="9">
    <location>
        <begin position="1"/>
        <end position="13"/>
    </location>
</feature>
<keyword evidence="7" id="KW-0472">Membrane</keyword>
<evidence type="ECO:0000256" key="8">
    <source>
        <dbReference type="PROSITE-ProRule" id="PRU00175"/>
    </source>
</evidence>
<feature type="compositionally biased region" description="Basic and acidic residues" evidence="9">
    <location>
        <begin position="466"/>
        <end position="475"/>
    </location>
</feature>
<feature type="region of interest" description="Disordered" evidence="9">
    <location>
        <begin position="618"/>
        <end position="638"/>
    </location>
</feature>
<dbReference type="SUPFAM" id="SSF57850">
    <property type="entry name" value="RING/U-box"/>
    <property type="match status" value="1"/>
</dbReference>
<dbReference type="OrthoDB" id="421575at2759"/>
<dbReference type="GO" id="GO:0016020">
    <property type="term" value="C:membrane"/>
    <property type="evidence" value="ECO:0007669"/>
    <property type="project" value="UniProtKB-SubCell"/>
</dbReference>
<dbReference type="PANTHER" id="PTHR46539:SF9">
    <property type="entry name" value="RING-H2 FINGER PROTEIN ATL56"/>
    <property type="match status" value="1"/>
</dbReference>
<keyword evidence="6" id="KW-1133">Transmembrane helix</keyword>
<dbReference type="GO" id="GO:0008270">
    <property type="term" value="F:zinc ion binding"/>
    <property type="evidence" value="ECO:0007669"/>
    <property type="project" value="UniProtKB-KW"/>
</dbReference>
<feature type="region of interest" description="Disordered" evidence="9">
    <location>
        <begin position="316"/>
        <end position="450"/>
    </location>
</feature>
<feature type="domain" description="RING-type" evidence="10">
    <location>
        <begin position="1016"/>
        <end position="1057"/>
    </location>
</feature>
<feature type="compositionally biased region" description="Polar residues" evidence="9">
    <location>
        <begin position="361"/>
        <end position="371"/>
    </location>
</feature>